<feature type="transmembrane region" description="Helical" evidence="13">
    <location>
        <begin position="178"/>
        <end position="199"/>
    </location>
</feature>
<name>A0A0J9XLE0_GEOCN</name>
<keyword evidence="11 13" id="KW-0472">Membrane</keyword>
<keyword evidence="6" id="KW-0813">Transport</keyword>
<comment type="subunit">
    <text evidence="4">Interacts with CHS3.</text>
</comment>
<evidence type="ECO:0000256" key="11">
    <source>
        <dbReference type="ARBA" id="ARBA00023136"/>
    </source>
</evidence>
<dbReference type="OrthoDB" id="2189463at2759"/>
<keyword evidence="7 13" id="KW-0812">Transmembrane</keyword>
<evidence type="ECO:0000256" key="12">
    <source>
        <dbReference type="ARBA" id="ARBA00023316"/>
    </source>
</evidence>
<keyword evidence="12" id="KW-0961">Cell wall biogenesis/degradation</keyword>
<dbReference type="PANTHER" id="PTHR35329">
    <property type="entry name" value="CHITIN SYNTHASE EXPORT CHAPERONE"/>
    <property type="match status" value="1"/>
</dbReference>
<dbReference type="GO" id="GO:0005789">
    <property type="term" value="C:endoplasmic reticulum membrane"/>
    <property type="evidence" value="ECO:0007669"/>
    <property type="project" value="UniProtKB-SubCell"/>
</dbReference>
<evidence type="ECO:0000256" key="5">
    <source>
        <dbReference type="ARBA" id="ARBA00018354"/>
    </source>
</evidence>
<dbReference type="AlphaFoldDB" id="A0A0J9XLE0"/>
<dbReference type="PANTHER" id="PTHR35329:SF2">
    <property type="entry name" value="CHITIN SYNTHASE EXPORT CHAPERONE"/>
    <property type="match status" value="1"/>
</dbReference>
<reference evidence="14" key="1">
    <citation type="submission" date="2014-03" db="EMBL/GenBank/DDBJ databases">
        <authorList>
            <person name="Casaregola S."/>
        </authorList>
    </citation>
    <scope>NUCLEOTIDE SEQUENCE [LARGE SCALE GENOMIC DNA]</scope>
    <source>
        <strain evidence="14">CLIB 918</strain>
    </source>
</reference>
<evidence type="ECO:0000256" key="7">
    <source>
        <dbReference type="ARBA" id="ARBA00022692"/>
    </source>
</evidence>
<evidence type="ECO:0000256" key="6">
    <source>
        <dbReference type="ARBA" id="ARBA00022448"/>
    </source>
</evidence>
<keyword evidence="9" id="KW-0653">Protein transport</keyword>
<evidence type="ECO:0000256" key="8">
    <source>
        <dbReference type="ARBA" id="ARBA00022824"/>
    </source>
</evidence>
<comment type="caution">
    <text evidence="14">The sequence shown here is derived from an EMBL/GenBank/DDBJ whole genome shotgun (WGS) entry which is preliminary data.</text>
</comment>
<dbReference type="GO" id="GO:0071555">
    <property type="term" value="P:cell wall organization"/>
    <property type="evidence" value="ECO:0007669"/>
    <property type="project" value="UniProtKB-KW"/>
</dbReference>
<evidence type="ECO:0000256" key="10">
    <source>
        <dbReference type="ARBA" id="ARBA00022989"/>
    </source>
</evidence>
<dbReference type="GO" id="GO:0015031">
    <property type="term" value="P:protein transport"/>
    <property type="evidence" value="ECO:0007669"/>
    <property type="project" value="UniProtKB-KW"/>
</dbReference>
<keyword evidence="15" id="KW-1185">Reference proteome</keyword>
<feature type="transmembrane region" description="Helical" evidence="13">
    <location>
        <begin position="241"/>
        <end position="263"/>
    </location>
</feature>
<dbReference type="GO" id="GO:0006457">
    <property type="term" value="P:protein folding"/>
    <property type="evidence" value="ECO:0007669"/>
    <property type="project" value="TreeGrafter"/>
</dbReference>
<feature type="transmembrane region" description="Helical" evidence="13">
    <location>
        <begin position="48"/>
        <end position="67"/>
    </location>
</feature>
<organism evidence="14 15">
    <name type="scientific">Geotrichum candidum</name>
    <name type="common">Oospora lactis</name>
    <name type="synonym">Dipodascus geotrichum</name>
    <dbReference type="NCBI Taxonomy" id="1173061"/>
    <lineage>
        <taxon>Eukaryota</taxon>
        <taxon>Fungi</taxon>
        <taxon>Dikarya</taxon>
        <taxon>Ascomycota</taxon>
        <taxon>Saccharomycotina</taxon>
        <taxon>Dipodascomycetes</taxon>
        <taxon>Dipodascales</taxon>
        <taxon>Dipodascaceae</taxon>
        <taxon>Geotrichum</taxon>
    </lineage>
</organism>
<evidence type="ECO:0000256" key="1">
    <source>
        <dbReference type="ARBA" id="ARBA00002732"/>
    </source>
</evidence>
<evidence type="ECO:0000256" key="9">
    <source>
        <dbReference type="ARBA" id="ARBA00022927"/>
    </source>
</evidence>
<comment type="subcellular location">
    <subcellularLocation>
        <location evidence="2">Endoplasmic reticulum membrane</location>
        <topology evidence="2">Multi-pass membrane protein</topology>
    </subcellularLocation>
</comment>
<keyword evidence="10 13" id="KW-1133">Transmembrane helix</keyword>
<evidence type="ECO:0000256" key="3">
    <source>
        <dbReference type="ARBA" id="ARBA00009274"/>
    </source>
</evidence>
<dbReference type="GO" id="GO:0051082">
    <property type="term" value="F:unfolded protein binding"/>
    <property type="evidence" value="ECO:0007669"/>
    <property type="project" value="TreeGrafter"/>
</dbReference>
<feature type="transmembrane region" description="Helical" evidence="13">
    <location>
        <begin position="108"/>
        <end position="129"/>
    </location>
</feature>
<comment type="similarity">
    <text evidence="3">Belongs to the CHS7 family.</text>
</comment>
<dbReference type="Pfam" id="PF12271">
    <property type="entry name" value="Chs7"/>
    <property type="match status" value="1"/>
</dbReference>
<dbReference type="EMBL" id="CCBN010000028">
    <property type="protein sequence ID" value="CDO57970.1"/>
    <property type="molecule type" value="Genomic_DNA"/>
</dbReference>
<feature type="transmembrane region" description="Helical" evidence="13">
    <location>
        <begin position="275"/>
        <end position="296"/>
    </location>
</feature>
<keyword evidence="8" id="KW-0256">Endoplasmic reticulum</keyword>
<protein>
    <recommendedName>
        <fullName evidence="5">Chitin synthase export chaperone</fullName>
    </recommendedName>
</protein>
<evidence type="ECO:0000256" key="2">
    <source>
        <dbReference type="ARBA" id="ARBA00004477"/>
    </source>
</evidence>
<evidence type="ECO:0000313" key="15">
    <source>
        <dbReference type="Proteomes" id="UP000242525"/>
    </source>
</evidence>
<evidence type="ECO:0000313" key="14">
    <source>
        <dbReference type="EMBL" id="CDO57970.1"/>
    </source>
</evidence>
<feature type="transmembrane region" description="Helical" evidence="13">
    <location>
        <begin position="79"/>
        <end position="96"/>
    </location>
</feature>
<gene>
    <name evidence="14" type="ORF">BN980_GECA32s00472g</name>
</gene>
<feature type="transmembrane region" description="Helical" evidence="13">
    <location>
        <begin position="141"/>
        <end position="166"/>
    </location>
</feature>
<comment type="function">
    <text evidence="1">Chaperone required for the export of the chitin synthase CHS3 from the endoplasmic reticulum.</text>
</comment>
<evidence type="ECO:0000256" key="13">
    <source>
        <dbReference type="SAM" id="Phobius"/>
    </source>
</evidence>
<dbReference type="Proteomes" id="UP000242525">
    <property type="component" value="Unassembled WGS sequence"/>
</dbReference>
<accession>A0A0J9XLE0</accession>
<evidence type="ECO:0000256" key="4">
    <source>
        <dbReference type="ARBA" id="ARBA00011864"/>
    </source>
</evidence>
<sequence length="383" mass="41367">MAADGPFRFICTHASLALCTLINAHDNSKPDGKVNSSNSNSSSSSGGAMSLVTAIGIFPVCSARAVLVANTIVFQLASALANVVAAAMLVVVLANVRTKYTAVARQEMLDLFALCLALTLVSLVIDTGLVPAAGGWQRAYIYGVALQLALQSACCWCLMFNGIVVFQLWEDGTCKSVWTLRGSCALMALTTFLVVALTFDAGVISSTLPLFILVFVANALYLVIYATSQIVLTVFILEDMWVLGATLLGAAVFVVGQTALYGLSRMICVLARHFLDGLFVASLCNMFALIMVYKYWDMITTEDLEFSVNNRETSPWESKSTIERAYDQGNSLPLMQVRPEDNLGVVSATNSQAGFKRPLHIDFQSDSSLYHPGPLSSQFRPPY</sequence>
<dbReference type="STRING" id="1173061.A0A0J9XLE0"/>
<proteinExistence type="inferred from homology"/>
<feature type="transmembrane region" description="Helical" evidence="13">
    <location>
        <begin position="211"/>
        <end position="235"/>
    </location>
</feature>
<dbReference type="InterPro" id="IPR022057">
    <property type="entry name" value="Chs7"/>
</dbReference>